<comment type="caution">
    <text evidence="1">The sequence shown here is derived from an EMBL/GenBank/DDBJ whole genome shotgun (WGS) entry which is preliminary data.</text>
</comment>
<name>A0A9Q1CB07_HOLLE</name>
<gene>
    <name evidence="1" type="ORF">HOLleu_12040</name>
</gene>
<dbReference type="SUPFAM" id="SSF50630">
    <property type="entry name" value="Acid proteases"/>
    <property type="match status" value="1"/>
</dbReference>
<evidence type="ECO:0000313" key="1">
    <source>
        <dbReference type="EMBL" id="KAJ8041269.1"/>
    </source>
</evidence>
<reference evidence="1" key="1">
    <citation type="submission" date="2021-10" db="EMBL/GenBank/DDBJ databases">
        <title>Tropical sea cucumber genome reveals ecological adaptation and Cuvierian tubules defense mechanism.</title>
        <authorList>
            <person name="Chen T."/>
        </authorList>
    </citation>
    <scope>NUCLEOTIDE SEQUENCE</scope>
    <source>
        <strain evidence="1">Nanhai2018</strain>
        <tissue evidence="1">Muscle</tissue>
    </source>
</reference>
<proteinExistence type="predicted"/>
<dbReference type="InterPro" id="IPR021109">
    <property type="entry name" value="Peptidase_aspartic_dom_sf"/>
</dbReference>
<accession>A0A9Q1CB07</accession>
<keyword evidence="2" id="KW-1185">Reference proteome</keyword>
<dbReference type="Proteomes" id="UP001152320">
    <property type="component" value="Chromosome 5"/>
</dbReference>
<evidence type="ECO:0000313" key="2">
    <source>
        <dbReference type="Proteomes" id="UP001152320"/>
    </source>
</evidence>
<dbReference type="EMBL" id="JAIZAY010000005">
    <property type="protein sequence ID" value="KAJ8041269.1"/>
    <property type="molecule type" value="Genomic_DNA"/>
</dbReference>
<organism evidence="1 2">
    <name type="scientific">Holothuria leucospilota</name>
    <name type="common">Black long sea cucumber</name>
    <name type="synonym">Mertensiothuria leucospilota</name>
    <dbReference type="NCBI Taxonomy" id="206669"/>
    <lineage>
        <taxon>Eukaryota</taxon>
        <taxon>Metazoa</taxon>
        <taxon>Echinodermata</taxon>
        <taxon>Eleutherozoa</taxon>
        <taxon>Echinozoa</taxon>
        <taxon>Holothuroidea</taxon>
        <taxon>Aspidochirotacea</taxon>
        <taxon>Aspidochirotida</taxon>
        <taxon>Holothuriidae</taxon>
        <taxon>Holothuria</taxon>
    </lineage>
</organism>
<sequence length="146" mass="16208">MAREKGYFKLDCGLEIPILGASSLDANDPLMPIQKGKIGHQEVNVLRDTGCNGAVVDEKFVHASQFTGEHRICTFMDRTLIMKYPVVQIEVDTPFYLGKVLAVAMKTPIFDLVLGNNIPGVKEPFFSTTSKSVRDSFLHNFKICQG</sequence>
<protein>
    <submittedName>
        <fullName evidence="1">Uncharacterized protein</fullName>
    </submittedName>
</protein>
<dbReference type="OrthoDB" id="6514213at2759"/>
<dbReference type="AlphaFoldDB" id="A0A9Q1CB07"/>